<reference evidence="2" key="1">
    <citation type="journal article" date="2019" name="Int. J. Syst. Evol. Microbiol.">
        <title>The Global Catalogue of Microorganisms (GCM) 10K type strain sequencing project: providing services to taxonomists for standard genome sequencing and annotation.</title>
        <authorList>
            <consortium name="The Broad Institute Genomics Platform"/>
            <consortium name="The Broad Institute Genome Sequencing Center for Infectious Disease"/>
            <person name="Wu L."/>
            <person name="Ma J."/>
        </authorList>
    </citation>
    <scope>NUCLEOTIDE SEQUENCE [LARGE SCALE GENOMIC DNA]</scope>
    <source>
        <strain evidence="2">CGMCC 4.7289</strain>
    </source>
</reference>
<sequence length="341" mass="35931">MSDLSAANVAALAHVTGVARAAASAAQERLRDVPDAGDLIALIRASGRVTLNFHPDRIATGGLTVAEALAADGRYRSQYETGISNGSRSAFLGGDRDGWELTLFGAAYHGDGVRSADRPKYGALNLGGYADGAAPRFGSCHVRLRPEVNDRCTFTFHDSHLGPADIGTTAAFEPVLAAYLAEGGSTELLRGLAERRFDPAAAGRVLDDYIEAQVHGVVDLATDAEAIVADPSFQGTATGSALAKAAADAGIELLWHRGFTLSPSDLDDEFRGPEAPPFAAHVCALYGVESFDAEIVGRAAQSIVRTPGNWADFGADLEVLQLIKYLWHTLVAFGRPLERNA</sequence>
<organism evidence="1 2">
    <name type="scientific">Hamadaea flava</name>
    <dbReference type="NCBI Taxonomy" id="1742688"/>
    <lineage>
        <taxon>Bacteria</taxon>
        <taxon>Bacillati</taxon>
        <taxon>Actinomycetota</taxon>
        <taxon>Actinomycetes</taxon>
        <taxon>Micromonosporales</taxon>
        <taxon>Micromonosporaceae</taxon>
        <taxon>Hamadaea</taxon>
    </lineage>
</organism>
<dbReference type="Pfam" id="PF12294">
    <property type="entry name" value="DUF3626"/>
    <property type="match status" value="2"/>
</dbReference>
<protein>
    <submittedName>
        <fullName evidence="1">DUF3626 domain-containing protein</fullName>
    </submittedName>
</protein>
<gene>
    <name evidence="1" type="ORF">ACFOZ4_12390</name>
</gene>
<keyword evidence="2" id="KW-1185">Reference proteome</keyword>
<proteinExistence type="predicted"/>
<dbReference type="EMBL" id="JBHSAY010000006">
    <property type="protein sequence ID" value="MFC4131403.1"/>
    <property type="molecule type" value="Genomic_DNA"/>
</dbReference>
<dbReference type="RefSeq" id="WP_253754902.1">
    <property type="nucleotide sequence ID" value="NZ_JAMZDZ010000001.1"/>
</dbReference>
<dbReference type="Proteomes" id="UP001595816">
    <property type="component" value="Unassembled WGS sequence"/>
</dbReference>
<evidence type="ECO:0000313" key="1">
    <source>
        <dbReference type="EMBL" id="MFC4131403.1"/>
    </source>
</evidence>
<accession>A0ABV8LM87</accession>
<name>A0ABV8LM87_9ACTN</name>
<evidence type="ECO:0000313" key="2">
    <source>
        <dbReference type="Proteomes" id="UP001595816"/>
    </source>
</evidence>
<comment type="caution">
    <text evidence="1">The sequence shown here is derived from an EMBL/GenBank/DDBJ whole genome shotgun (WGS) entry which is preliminary data.</text>
</comment>
<dbReference type="InterPro" id="IPR022074">
    <property type="entry name" value="DUF3626"/>
</dbReference>